<keyword evidence="4" id="KW-1185">Reference proteome</keyword>
<reference evidence="3 4" key="1">
    <citation type="submission" date="2020-08" db="EMBL/GenBank/DDBJ databases">
        <title>Genomic Encyclopedia of Type Strains, Phase IV (KMG-IV): sequencing the most valuable type-strain genomes for metagenomic binning, comparative biology and taxonomic classification.</title>
        <authorList>
            <person name="Goeker M."/>
        </authorList>
    </citation>
    <scope>NUCLEOTIDE SEQUENCE [LARGE SCALE GENOMIC DNA]</scope>
    <source>
        <strain evidence="3 4">DSM 29007</strain>
    </source>
</reference>
<feature type="signal peptide" evidence="2">
    <location>
        <begin position="1"/>
        <end position="21"/>
    </location>
</feature>
<organism evidence="3 4">
    <name type="scientific">Longimicrobium terrae</name>
    <dbReference type="NCBI Taxonomy" id="1639882"/>
    <lineage>
        <taxon>Bacteria</taxon>
        <taxon>Pseudomonadati</taxon>
        <taxon>Gemmatimonadota</taxon>
        <taxon>Longimicrobiia</taxon>
        <taxon>Longimicrobiales</taxon>
        <taxon>Longimicrobiaceae</taxon>
        <taxon>Longimicrobium</taxon>
    </lineage>
</organism>
<evidence type="ECO:0008006" key="5">
    <source>
        <dbReference type="Google" id="ProtNLM"/>
    </source>
</evidence>
<dbReference type="RefSeq" id="WP_170035566.1">
    <property type="nucleotide sequence ID" value="NZ_JABDTL010000001.1"/>
</dbReference>
<proteinExistence type="predicted"/>
<comment type="caution">
    <text evidence="3">The sequence shown here is derived from an EMBL/GenBank/DDBJ whole genome shotgun (WGS) entry which is preliminary data.</text>
</comment>
<evidence type="ECO:0000256" key="2">
    <source>
        <dbReference type="SAM" id="SignalP"/>
    </source>
</evidence>
<dbReference type="AlphaFoldDB" id="A0A841H7A0"/>
<dbReference type="SUPFAM" id="SSF56935">
    <property type="entry name" value="Porins"/>
    <property type="match status" value="1"/>
</dbReference>
<evidence type="ECO:0000256" key="1">
    <source>
        <dbReference type="SAM" id="MobiDB-lite"/>
    </source>
</evidence>
<protein>
    <recommendedName>
        <fullName evidence="5">Porin</fullName>
    </recommendedName>
</protein>
<keyword evidence="2" id="KW-0732">Signal</keyword>
<feature type="region of interest" description="Disordered" evidence="1">
    <location>
        <begin position="295"/>
        <end position="315"/>
    </location>
</feature>
<accession>A0A841H7A0</accession>
<evidence type="ECO:0000313" key="3">
    <source>
        <dbReference type="EMBL" id="MBB6073726.1"/>
    </source>
</evidence>
<dbReference type="Proteomes" id="UP000582837">
    <property type="component" value="Unassembled WGS sequence"/>
</dbReference>
<sequence>MPGTLRRTLFALLLATLPATAAAQGITVMGPDSSRLTFNGRVQTIFNTTSVDGVPQGEMALRRVRLEATLRLSDLVSARIQPEYAGSRVVLKDAFVRLAIHPALNVWAGQAFRPFGAIAQTTSVRIPPIERGVRVRGVSNAYDEYNLIFDLNYSERDVGLQIRGEPKGAPLGLTYAAGWFNGPARAEFPNANTGQVAARIGIAPRRWMRMNVGYSGRDFGQRDTSVAGDVRVLRGAAWEADLELGTDAHGPHALFEAVAGDFDPFAGARFHGAQAWLSYRGGRVSHRVSGVEPLLRVSHGDPDTGDDLDDDAGPHGGTLVTPGVNLWLGGLNRVTLNYDVWAPRGGENAHGLKAMFQLAF</sequence>
<name>A0A841H7A0_9BACT</name>
<dbReference type="EMBL" id="JACHIA010000028">
    <property type="protein sequence ID" value="MBB6073726.1"/>
    <property type="molecule type" value="Genomic_DNA"/>
</dbReference>
<dbReference type="InterPro" id="IPR023614">
    <property type="entry name" value="Porin_dom_sf"/>
</dbReference>
<gene>
    <name evidence="3" type="ORF">HNQ61_005397</name>
</gene>
<evidence type="ECO:0000313" key="4">
    <source>
        <dbReference type="Proteomes" id="UP000582837"/>
    </source>
</evidence>
<dbReference type="Gene3D" id="2.40.160.10">
    <property type="entry name" value="Porin"/>
    <property type="match status" value="1"/>
</dbReference>
<feature type="chain" id="PRO_5033047924" description="Porin" evidence="2">
    <location>
        <begin position="22"/>
        <end position="360"/>
    </location>
</feature>